<comment type="caution">
    <text evidence="1">The sequence shown here is derived from an EMBL/GenBank/DDBJ whole genome shotgun (WGS) entry which is preliminary data.</text>
</comment>
<accession>A0ABT4EID1</accession>
<gene>
    <name evidence="1" type="ORF">M5W82_00470</name>
</gene>
<keyword evidence="2" id="KW-1185">Reference proteome</keyword>
<proteinExistence type="predicted"/>
<evidence type="ECO:0000313" key="2">
    <source>
        <dbReference type="Proteomes" id="UP001527052"/>
    </source>
</evidence>
<dbReference type="Proteomes" id="UP001527052">
    <property type="component" value="Unassembled WGS sequence"/>
</dbReference>
<evidence type="ECO:0000313" key="1">
    <source>
        <dbReference type="EMBL" id="MCY9545414.1"/>
    </source>
</evidence>
<reference evidence="1 2" key="1">
    <citation type="submission" date="2022-05" db="EMBL/GenBank/DDBJ databases">
        <title>Genome Sequencing of Bee-Associated Microbes.</title>
        <authorList>
            <person name="Dunlap C."/>
        </authorList>
    </citation>
    <scope>NUCLEOTIDE SEQUENCE [LARGE SCALE GENOMIC DNA]</scope>
    <source>
        <strain evidence="1 2">NRRL BD-083</strain>
    </source>
</reference>
<name>A0ABT4EID1_9BACI</name>
<organism evidence="1 2">
    <name type="scientific">Lysinibacillus xylanilyticus</name>
    <dbReference type="NCBI Taxonomy" id="582475"/>
    <lineage>
        <taxon>Bacteria</taxon>
        <taxon>Bacillati</taxon>
        <taxon>Bacillota</taxon>
        <taxon>Bacilli</taxon>
        <taxon>Bacillales</taxon>
        <taxon>Bacillaceae</taxon>
        <taxon>Lysinibacillus</taxon>
    </lineage>
</organism>
<protein>
    <submittedName>
        <fullName evidence="1">Uncharacterized protein</fullName>
    </submittedName>
</protein>
<dbReference type="RefSeq" id="WP_268635660.1">
    <property type="nucleotide sequence ID" value="NZ_JAMDLZ010000001.1"/>
</dbReference>
<sequence length="106" mass="12668">MEKGVDNMGIEYRIVLEENEKIDLVIEKIFSVLKSNEIYKDVIMDQKVIVFPYDDVNWGRWCTIENYKDEIYIWTIGNRRVQESKLIEEVCKVIVSLSLQYEVEEI</sequence>
<dbReference type="EMBL" id="JAMDLZ010000001">
    <property type="protein sequence ID" value="MCY9545414.1"/>
    <property type="molecule type" value="Genomic_DNA"/>
</dbReference>